<dbReference type="InterPro" id="IPR051312">
    <property type="entry name" value="Diverse_Substr_Oxidored"/>
</dbReference>
<name>A0A1H4KRR5_9BACT</name>
<dbReference type="PROSITE" id="PS51387">
    <property type="entry name" value="FAD_PCMH"/>
    <property type="match status" value="1"/>
</dbReference>
<dbReference type="Proteomes" id="UP000182409">
    <property type="component" value="Unassembled WGS sequence"/>
</dbReference>
<dbReference type="PANTHER" id="PTHR42659:SF2">
    <property type="entry name" value="XANTHINE DEHYDROGENASE SUBUNIT C-RELATED"/>
    <property type="match status" value="1"/>
</dbReference>
<dbReference type="Gene3D" id="3.30.390.50">
    <property type="entry name" value="CO dehydrogenase flavoprotein, C-terminal domain"/>
    <property type="match status" value="1"/>
</dbReference>
<dbReference type="InterPro" id="IPR016169">
    <property type="entry name" value="FAD-bd_PCMH_sub2"/>
</dbReference>
<protein>
    <submittedName>
        <fullName evidence="5">CO or xanthine dehydrogenase, FAD-binding subunit</fullName>
    </submittedName>
</protein>
<dbReference type="PANTHER" id="PTHR42659">
    <property type="entry name" value="XANTHINE DEHYDROGENASE SUBUNIT C-RELATED"/>
    <property type="match status" value="1"/>
</dbReference>
<dbReference type="Gene3D" id="3.30.465.10">
    <property type="match status" value="1"/>
</dbReference>
<evidence type="ECO:0000313" key="6">
    <source>
        <dbReference type="Proteomes" id="UP000182409"/>
    </source>
</evidence>
<accession>A0A1H4KRR5</accession>
<sequence length="286" mass="30371">MRSNAAEYEIIAPGSLDAVLNALASERLTPIAGGTEVMVALGAGRLAPKRFISLHNISELRFIDDSAPMLRIGAGATFTDIRRSPVIAEQFQLLAQTASWTGSIANQNRGTLGGNIANASPAADTPPALLAYDAELELISIRGTRIMPYSEFHLGYKRTALAPDELIFAVRLPCRYAGHTQWGRKVGTRNAQAISKIALAAVARMENGLFAEIALGAASLRDRPSRLPATEAALLGCDPRDTATVATAKQALATEVAPIDDIRSTARYRSAVAANLLEELLLHCGA</sequence>
<evidence type="ECO:0000256" key="3">
    <source>
        <dbReference type="ARBA" id="ARBA00023002"/>
    </source>
</evidence>
<evidence type="ECO:0000259" key="4">
    <source>
        <dbReference type="PROSITE" id="PS51387"/>
    </source>
</evidence>
<dbReference type="InterPro" id="IPR036318">
    <property type="entry name" value="FAD-bd_PCMH-like_sf"/>
</dbReference>
<dbReference type="InterPro" id="IPR016167">
    <property type="entry name" value="FAD-bd_PCMH_sub1"/>
</dbReference>
<feature type="domain" description="FAD-binding PCMH-type" evidence="4">
    <location>
        <begin position="1"/>
        <end position="177"/>
    </location>
</feature>
<dbReference type="GO" id="GO:0071949">
    <property type="term" value="F:FAD binding"/>
    <property type="evidence" value="ECO:0007669"/>
    <property type="project" value="InterPro"/>
</dbReference>
<gene>
    <name evidence="5" type="ORF">SAMN05443244_1325</name>
</gene>
<keyword evidence="2" id="KW-0274">FAD</keyword>
<dbReference type="InterPro" id="IPR016166">
    <property type="entry name" value="FAD-bd_PCMH"/>
</dbReference>
<dbReference type="SUPFAM" id="SSF55447">
    <property type="entry name" value="CO dehydrogenase flavoprotein C-terminal domain-like"/>
    <property type="match status" value="1"/>
</dbReference>
<dbReference type="Pfam" id="PF00941">
    <property type="entry name" value="FAD_binding_5"/>
    <property type="match status" value="1"/>
</dbReference>
<dbReference type="AlphaFoldDB" id="A0A1H4KRR5"/>
<dbReference type="GO" id="GO:0016491">
    <property type="term" value="F:oxidoreductase activity"/>
    <property type="evidence" value="ECO:0007669"/>
    <property type="project" value="UniProtKB-KW"/>
</dbReference>
<evidence type="ECO:0000256" key="2">
    <source>
        <dbReference type="ARBA" id="ARBA00022827"/>
    </source>
</evidence>
<proteinExistence type="predicted"/>
<keyword evidence="1" id="KW-0285">Flavoprotein</keyword>
<evidence type="ECO:0000313" key="5">
    <source>
        <dbReference type="EMBL" id="SEB61197.1"/>
    </source>
</evidence>
<dbReference type="SUPFAM" id="SSF56176">
    <property type="entry name" value="FAD-binding/transporter-associated domain-like"/>
    <property type="match status" value="1"/>
</dbReference>
<evidence type="ECO:0000256" key="1">
    <source>
        <dbReference type="ARBA" id="ARBA00022630"/>
    </source>
</evidence>
<dbReference type="RefSeq" id="WP_074652878.1">
    <property type="nucleotide sequence ID" value="NZ_FNSD01000001.1"/>
</dbReference>
<dbReference type="SMART" id="SM01092">
    <property type="entry name" value="CO_deh_flav_C"/>
    <property type="match status" value="1"/>
</dbReference>
<keyword evidence="3" id="KW-0560">Oxidoreductase</keyword>
<organism evidence="5 6">
    <name type="scientific">Terriglobus roseus</name>
    <dbReference type="NCBI Taxonomy" id="392734"/>
    <lineage>
        <taxon>Bacteria</taxon>
        <taxon>Pseudomonadati</taxon>
        <taxon>Acidobacteriota</taxon>
        <taxon>Terriglobia</taxon>
        <taxon>Terriglobales</taxon>
        <taxon>Acidobacteriaceae</taxon>
        <taxon>Terriglobus</taxon>
    </lineage>
</organism>
<dbReference type="EMBL" id="FNSD01000001">
    <property type="protein sequence ID" value="SEB61197.1"/>
    <property type="molecule type" value="Genomic_DNA"/>
</dbReference>
<reference evidence="5 6" key="1">
    <citation type="submission" date="2016-10" db="EMBL/GenBank/DDBJ databases">
        <authorList>
            <person name="de Groot N.N."/>
        </authorList>
    </citation>
    <scope>NUCLEOTIDE SEQUENCE [LARGE SCALE GENOMIC DNA]</scope>
    <source>
        <strain evidence="5 6">AB35.6</strain>
    </source>
</reference>
<dbReference type="Pfam" id="PF03450">
    <property type="entry name" value="CO_deh_flav_C"/>
    <property type="match status" value="1"/>
</dbReference>
<dbReference type="InterPro" id="IPR005107">
    <property type="entry name" value="CO_DH_flav_C"/>
</dbReference>
<dbReference type="OrthoDB" id="9789842at2"/>
<dbReference type="InterPro" id="IPR036683">
    <property type="entry name" value="CO_DH_flav_C_dom_sf"/>
</dbReference>
<dbReference type="InterPro" id="IPR002346">
    <property type="entry name" value="Mopterin_DH_FAD-bd"/>
</dbReference>
<dbReference type="Gene3D" id="3.30.43.10">
    <property type="entry name" value="Uridine Diphospho-n-acetylenolpyruvylglucosamine Reductase, domain 2"/>
    <property type="match status" value="1"/>
</dbReference>